<protein>
    <submittedName>
        <fullName evidence="1">Uncharacterized protein</fullName>
    </submittedName>
</protein>
<organism evidence="1 2">
    <name type="scientific">Aquamicrobium zhengzhouense</name>
    <dbReference type="NCBI Taxonomy" id="2781738"/>
    <lineage>
        <taxon>Bacteria</taxon>
        <taxon>Pseudomonadati</taxon>
        <taxon>Pseudomonadota</taxon>
        <taxon>Alphaproteobacteria</taxon>
        <taxon>Hyphomicrobiales</taxon>
        <taxon>Phyllobacteriaceae</taxon>
        <taxon>Aquamicrobium</taxon>
    </lineage>
</organism>
<dbReference type="EMBL" id="JADGMQ010000018">
    <property type="protein sequence ID" value="MBI1622564.1"/>
    <property type="molecule type" value="Genomic_DNA"/>
</dbReference>
<gene>
    <name evidence="1" type="ORF">IOD40_18050</name>
</gene>
<accession>A0ABS0SGX9</accession>
<comment type="caution">
    <text evidence="1">The sequence shown here is derived from an EMBL/GenBank/DDBJ whole genome shotgun (WGS) entry which is preliminary data.</text>
</comment>
<keyword evidence="2" id="KW-1185">Reference proteome</keyword>
<proteinExistence type="predicted"/>
<dbReference type="RefSeq" id="WP_198478098.1">
    <property type="nucleotide sequence ID" value="NZ_JADGMQ010000018.1"/>
</dbReference>
<evidence type="ECO:0000313" key="1">
    <source>
        <dbReference type="EMBL" id="MBI1622564.1"/>
    </source>
</evidence>
<name>A0ABS0SGX9_9HYPH</name>
<evidence type="ECO:0000313" key="2">
    <source>
        <dbReference type="Proteomes" id="UP000601789"/>
    </source>
</evidence>
<sequence>MSIFESRPALFDKWLMAEYRRRDDFTALVVLVSIEGTAIDLLRSTFMNVIGDDMRWREMRDLLDGSGVKWNGVAFFPVDSITGPVNNDLARSKLRELETALREDRRLLNKGHFFDRKGRRMKVEEVMH</sequence>
<reference evidence="1 2" key="1">
    <citation type="submission" date="2020-10" db="EMBL/GenBank/DDBJ databases">
        <title>Aquamicrobium zhengzhouensis sp. nov., a exopolysaccharide producing bacterium isolated from farmland soil.</title>
        <authorList>
            <person name="Wang X."/>
        </authorList>
    </citation>
    <scope>NUCLEOTIDE SEQUENCE [LARGE SCALE GENOMIC DNA]</scope>
    <source>
        <strain evidence="2">cd-1</strain>
    </source>
</reference>
<dbReference type="Proteomes" id="UP000601789">
    <property type="component" value="Unassembled WGS sequence"/>
</dbReference>